<protein>
    <submittedName>
        <fullName evidence="3">Uncharacterized protein</fullName>
    </submittedName>
</protein>
<proteinExistence type="predicted"/>
<evidence type="ECO:0000256" key="2">
    <source>
        <dbReference type="SAM" id="Phobius"/>
    </source>
</evidence>
<feature type="compositionally biased region" description="Polar residues" evidence="1">
    <location>
        <begin position="101"/>
        <end position="110"/>
    </location>
</feature>
<feature type="region of interest" description="Disordered" evidence="1">
    <location>
        <begin position="148"/>
        <end position="219"/>
    </location>
</feature>
<accession>H2YB23</accession>
<keyword evidence="4" id="KW-1185">Reference proteome</keyword>
<dbReference type="OMA" id="MSAEIAC"/>
<keyword evidence="2" id="KW-0812">Transmembrane</keyword>
<feature type="region of interest" description="Disordered" evidence="1">
    <location>
        <begin position="87"/>
        <end position="110"/>
    </location>
</feature>
<dbReference type="InParanoid" id="H2YB23"/>
<organism evidence="3 4">
    <name type="scientific">Ciona savignyi</name>
    <name type="common">Pacific transparent sea squirt</name>
    <dbReference type="NCBI Taxonomy" id="51511"/>
    <lineage>
        <taxon>Eukaryota</taxon>
        <taxon>Metazoa</taxon>
        <taxon>Chordata</taxon>
        <taxon>Tunicata</taxon>
        <taxon>Ascidiacea</taxon>
        <taxon>Phlebobranchia</taxon>
        <taxon>Cionidae</taxon>
        <taxon>Ciona</taxon>
    </lineage>
</organism>
<dbReference type="HOGENOM" id="CLU_1207151_0_0_1"/>
<dbReference type="Proteomes" id="UP000007875">
    <property type="component" value="Unassembled WGS sequence"/>
</dbReference>
<evidence type="ECO:0000256" key="1">
    <source>
        <dbReference type="SAM" id="MobiDB-lite"/>
    </source>
</evidence>
<keyword evidence="2" id="KW-0472">Membrane</keyword>
<reference evidence="3" key="2">
    <citation type="submission" date="2025-08" db="UniProtKB">
        <authorList>
            <consortium name="Ensembl"/>
        </authorList>
    </citation>
    <scope>IDENTIFICATION</scope>
</reference>
<feature type="transmembrane region" description="Helical" evidence="2">
    <location>
        <begin position="52"/>
        <end position="73"/>
    </location>
</feature>
<name>H2YB23_CIOSA</name>
<feature type="compositionally biased region" description="Polar residues" evidence="1">
    <location>
        <begin position="159"/>
        <end position="169"/>
    </location>
</feature>
<reference evidence="4" key="1">
    <citation type="submission" date="2003-08" db="EMBL/GenBank/DDBJ databases">
        <authorList>
            <person name="Birren B."/>
            <person name="Nusbaum C."/>
            <person name="Abebe A."/>
            <person name="Abouelleil A."/>
            <person name="Adekoya E."/>
            <person name="Ait-zahra M."/>
            <person name="Allen N."/>
            <person name="Allen T."/>
            <person name="An P."/>
            <person name="Anderson M."/>
            <person name="Anderson S."/>
            <person name="Arachchi H."/>
            <person name="Armbruster J."/>
            <person name="Bachantsang P."/>
            <person name="Baldwin J."/>
            <person name="Barry A."/>
            <person name="Bayul T."/>
            <person name="Blitshsteyn B."/>
            <person name="Bloom T."/>
            <person name="Blye J."/>
            <person name="Boguslavskiy L."/>
            <person name="Borowsky M."/>
            <person name="Boukhgalter B."/>
            <person name="Brunache A."/>
            <person name="Butler J."/>
            <person name="Calixte N."/>
            <person name="Calvo S."/>
            <person name="Camarata J."/>
            <person name="Campo K."/>
            <person name="Chang J."/>
            <person name="Cheshatsang Y."/>
            <person name="Citroen M."/>
            <person name="Collymore A."/>
            <person name="Considine T."/>
            <person name="Cook A."/>
            <person name="Cooke P."/>
            <person name="Corum B."/>
            <person name="Cuomo C."/>
            <person name="David R."/>
            <person name="Dawoe T."/>
            <person name="Degray S."/>
            <person name="Dodge S."/>
            <person name="Dooley K."/>
            <person name="Dorje P."/>
            <person name="Dorjee K."/>
            <person name="Dorris L."/>
            <person name="Duffey N."/>
            <person name="Dupes A."/>
            <person name="Elkins T."/>
            <person name="Engels R."/>
            <person name="Erickson J."/>
            <person name="Farina A."/>
            <person name="Faro S."/>
            <person name="Ferreira P."/>
            <person name="Fischer H."/>
            <person name="Fitzgerald M."/>
            <person name="Foley K."/>
            <person name="Gage D."/>
            <person name="Galagan J."/>
            <person name="Gearin G."/>
            <person name="Gnerre S."/>
            <person name="Gnirke A."/>
            <person name="Goyette A."/>
            <person name="Graham J."/>
            <person name="Grandbois E."/>
            <person name="Gyaltsen K."/>
            <person name="Hafez N."/>
            <person name="Hagopian D."/>
            <person name="Hagos B."/>
            <person name="Hall J."/>
            <person name="Hatcher B."/>
            <person name="Heller A."/>
            <person name="Higgins H."/>
            <person name="Honan T."/>
            <person name="Horn A."/>
            <person name="Houde N."/>
            <person name="Hughes L."/>
            <person name="Hulme W."/>
            <person name="Husby E."/>
            <person name="Iliev I."/>
            <person name="Jaffe D."/>
            <person name="Jones C."/>
            <person name="Kamal M."/>
            <person name="Kamat A."/>
            <person name="Kamvysselis M."/>
            <person name="Karlsson E."/>
            <person name="Kells C."/>
            <person name="Kieu A."/>
            <person name="Kisner P."/>
            <person name="Kodira C."/>
            <person name="Kulbokas E."/>
            <person name="Labutti K."/>
            <person name="Lama D."/>
            <person name="Landers T."/>
            <person name="Leger J."/>
            <person name="Levine S."/>
            <person name="Lewis D."/>
            <person name="Lewis T."/>
            <person name="Lindblad-toh K."/>
            <person name="Liu X."/>
            <person name="Lokyitsang T."/>
            <person name="Lokyitsang Y."/>
            <person name="Lucien O."/>
            <person name="Lui A."/>
            <person name="Ma L.J."/>
            <person name="Mabbitt R."/>
            <person name="Macdonald J."/>
            <person name="Maclean C."/>
            <person name="Major J."/>
            <person name="Manning J."/>
            <person name="Marabella R."/>
            <person name="Maru K."/>
            <person name="Matthews C."/>
            <person name="Mauceli E."/>
            <person name="Mccarthy M."/>
            <person name="Mcdonough S."/>
            <person name="Mcghee T."/>
            <person name="Meldrim J."/>
            <person name="Meneus L."/>
            <person name="Mesirov J."/>
            <person name="Mihalev A."/>
            <person name="Mihova T."/>
            <person name="Mikkelsen T."/>
            <person name="Mlenga V."/>
            <person name="Moru K."/>
            <person name="Mozes J."/>
            <person name="Mulrain L."/>
            <person name="Munson G."/>
            <person name="Naylor J."/>
            <person name="Newes C."/>
            <person name="Nguyen C."/>
            <person name="Nguyen N."/>
            <person name="Nguyen T."/>
            <person name="Nicol R."/>
            <person name="Nielsen C."/>
            <person name="Nizzari M."/>
            <person name="Norbu C."/>
            <person name="Norbu N."/>
            <person name="O'donnell P."/>
            <person name="Okoawo O."/>
            <person name="O'leary S."/>
            <person name="Omotosho B."/>
            <person name="O'neill K."/>
            <person name="Osman S."/>
            <person name="Parker S."/>
            <person name="Perrin D."/>
            <person name="Phunkhang P."/>
            <person name="Piqani B."/>
            <person name="Purcell S."/>
            <person name="Rachupka T."/>
            <person name="Ramasamy U."/>
            <person name="Rameau R."/>
            <person name="Ray V."/>
            <person name="Raymond C."/>
            <person name="Retta R."/>
            <person name="Richardson S."/>
            <person name="Rise C."/>
            <person name="Rodriguez J."/>
            <person name="Rogers J."/>
            <person name="Rogov P."/>
            <person name="Rutman M."/>
            <person name="Schupbach R."/>
            <person name="Seaman C."/>
            <person name="Settipalli S."/>
            <person name="Sharpe T."/>
            <person name="Sheridan J."/>
            <person name="Sherpa N."/>
            <person name="Shi J."/>
            <person name="Smirnov S."/>
            <person name="Smith C."/>
            <person name="Sougnez C."/>
            <person name="Spencer B."/>
            <person name="Stalker J."/>
            <person name="Stange-thomann N."/>
            <person name="Stavropoulos S."/>
            <person name="Stetson K."/>
            <person name="Stone C."/>
            <person name="Stone S."/>
            <person name="Stubbs M."/>
            <person name="Talamas J."/>
            <person name="Tchuinga P."/>
            <person name="Tenzing P."/>
            <person name="Tesfaye S."/>
            <person name="Theodore J."/>
            <person name="Thoulutsang Y."/>
            <person name="Topham K."/>
            <person name="Towey S."/>
            <person name="Tsamla T."/>
            <person name="Tsomo N."/>
            <person name="Vallee D."/>
            <person name="Vassiliev H."/>
            <person name="Venkataraman V."/>
            <person name="Vinson J."/>
            <person name="Vo A."/>
            <person name="Wade C."/>
            <person name="Wang S."/>
            <person name="Wangchuk T."/>
            <person name="Wangdi T."/>
            <person name="Whittaker C."/>
            <person name="Wilkinson J."/>
            <person name="Wu Y."/>
            <person name="Wyman D."/>
            <person name="Yadav S."/>
            <person name="Yang S."/>
            <person name="Yang X."/>
            <person name="Yeager S."/>
            <person name="Yee E."/>
            <person name="Young G."/>
            <person name="Zainoun J."/>
            <person name="Zembeck L."/>
            <person name="Zimmer A."/>
            <person name="Zody M."/>
            <person name="Lander E."/>
        </authorList>
    </citation>
    <scope>NUCLEOTIDE SEQUENCE [LARGE SCALE GENOMIC DNA]</scope>
</reference>
<reference evidence="3" key="3">
    <citation type="submission" date="2025-09" db="UniProtKB">
        <authorList>
            <consortium name="Ensembl"/>
        </authorList>
    </citation>
    <scope>IDENTIFICATION</scope>
</reference>
<evidence type="ECO:0000313" key="4">
    <source>
        <dbReference type="Proteomes" id="UP000007875"/>
    </source>
</evidence>
<evidence type="ECO:0000313" key="3">
    <source>
        <dbReference type="Ensembl" id="ENSCSAVP00000002521.1"/>
    </source>
</evidence>
<feature type="compositionally biased region" description="Low complexity" evidence="1">
    <location>
        <begin position="87"/>
        <end position="100"/>
    </location>
</feature>
<feature type="compositionally biased region" description="Low complexity" evidence="1">
    <location>
        <begin position="195"/>
        <end position="218"/>
    </location>
</feature>
<keyword evidence="2" id="KW-1133">Transmembrane helix</keyword>
<sequence>MELPCTTFECYLERFRENQVTSFSETTTSLIPLGGDDFEEKGNFPTSTSFRVIFPILLILGVFFIITIGLVLHRIVIKLVQKRWSLSLSGGSSPETSASSRNVPTVSQYVDSPPSYRQVLATIEQDQLPTYYQVMHGIVNLGFENETAPVQSPRHTRARPSTSYNQNLGHNERNSTTDSLETQDSSDESPPPEYSSPSNPSPQHQLTQGGSSQTVSTSHLNNIDELIDSISVPSRISRAVYFHRSASVRESS</sequence>
<dbReference type="AlphaFoldDB" id="H2YB23"/>
<dbReference type="GeneTree" id="ENSGT00390000017514"/>
<dbReference type="Ensembl" id="ENSCSAVT00000002562.1">
    <property type="protein sequence ID" value="ENSCSAVP00000002521.1"/>
    <property type="gene ID" value="ENSCSAVG00000001489.1"/>
</dbReference>